<dbReference type="EMBL" id="JBHSPB010000029">
    <property type="protein sequence ID" value="MFC5724487.1"/>
    <property type="molecule type" value="Genomic_DNA"/>
</dbReference>
<proteinExistence type="predicted"/>
<gene>
    <name evidence="3" type="ORF">ACFP1Z_30465</name>
</gene>
<organism evidence="3 4">
    <name type="scientific">Streptomyces gamaensis</name>
    <dbReference type="NCBI Taxonomy" id="1763542"/>
    <lineage>
        <taxon>Bacteria</taxon>
        <taxon>Bacillati</taxon>
        <taxon>Actinomycetota</taxon>
        <taxon>Actinomycetes</taxon>
        <taxon>Kitasatosporales</taxon>
        <taxon>Streptomycetaceae</taxon>
        <taxon>Streptomyces</taxon>
    </lineage>
</organism>
<reference evidence="4" key="1">
    <citation type="journal article" date="2019" name="Int. J. Syst. Evol. Microbiol.">
        <title>The Global Catalogue of Microorganisms (GCM) 10K type strain sequencing project: providing services to taxonomists for standard genome sequencing and annotation.</title>
        <authorList>
            <consortium name="The Broad Institute Genomics Platform"/>
            <consortium name="The Broad Institute Genome Sequencing Center for Infectious Disease"/>
            <person name="Wu L."/>
            <person name="Ma J."/>
        </authorList>
    </citation>
    <scope>NUCLEOTIDE SEQUENCE [LARGE SCALE GENOMIC DNA]</scope>
    <source>
        <strain evidence="4">CGMCC 4.7304</strain>
    </source>
</reference>
<evidence type="ECO:0000256" key="1">
    <source>
        <dbReference type="SAM" id="MobiDB-lite"/>
    </source>
</evidence>
<dbReference type="Pfam" id="PF19853">
    <property type="entry name" value="DUF6328"/>
    <property type="match status" value="1"/>
</dbReference>
<evidence type="ECO:0000313" key="3">
    <source>
        <dbReference type="EMBL" id="MFC5724487.1"/>
    </source>
</evidence>
<sequence length="184" mass="19813">MAENGTPGGPSGPSGPYGPERSGAGARRGRVESVEERADRHWAELLQEVRVTQTGVQILFGFLLMVVFTPRFATLDHTDRAIYVVTVVLGAATTGALVGPVSFHRIVSGHRLKPQTVAWAARLTMTGVVLLLATMASALLLVLRIALRSAAVPWLVGGVLAWLVLCWFGLPGWALHRYGRGPRR</sequence>
<comment type="caution">
    <text evidence="3">The sequence shown here is derived from an EMBL/GenBank/DDBJ whole genome shotgun (WGS) entry which is preliminary data.</text>
</comment>
<dbReference type="RefSeq" id="WP_390320950.1">
    <property type="nucleotide sequence ID" value="NZ_JBHSPB010000029.1"/>
</dbReference>
<feature type="compositionally biased region" description="Gly residues" evidence="1">
    <location>
        <begin position="1"/>
        <end position="12"/>
    </location>
</feature>
<keyword evidence="2" id="KW-0472">Membrane</keyword>
<feature type="transmembrane region" description="Helical" evidence="2">
    <location>
        <begin position="56"/>
        <end position="75"/>
    </location>
</feature>
<feature type="transmembrane region" description="Helical" evidence="2">
    <location>
        <begin position="123"/>
        <end position="146"/>
    </location>
</feature>
<dbReference type="InterPro" id="IPR046291">
    <property type="entry name" value="DUF6328"/>
</dbReference>
<evidence type="ECO:0000313" key="4">
    <source>
        <dbReference type="Proteomes" id="UP001596083"/>
    </source>
</evidence>
<feature type="transmembrane region" description="Helical" evidence="2">
    <location>
        <begin position="81"/>
        <end position="103"/>
    </location>
</feature>
<keyword evidence="2" id="KW-0812">Transmembrane</keyword>
<keyword evidence="4" id="KW-1185">Reference proteome</keyword>
<feature type="transmembrane region" description="Helical" evidence="2">
    <location>
        <begin position="152"/>
        <end position="175"/>
    </location>
</feature>
<feature type="region of interest" description="Disordered" evidence="1">
    <location>
        <begin position="1"/>
        <end position="33"/>
    </location>
</feature>
<protein>
    <submittedName>
        <fullName evidence="3">DUF6328 family protein</fullName>
    </submittedName>
</protein>
<dbReference type="Proteomes" id="UP001596083">
    <property type="component" value="Unassembled WGS sequence"/>
</dbReference>
<name>A0ABW0Z8N3_9ACTN</name>
<evidence type="ECO:0000256" key="2">
    <source>
        <dbReference type="SAM" id="Phobius"/>
    </source>
</evidence>
<accession>A0ABW0Z8N3</accession>
<keyword evidence="2" id="KW-1133">Transmembrane helix</keyword>